<sequence>MSHQEEEQLERQYDRLDSTLSLVTRTDDLDPMSSDDTLRALMSCGHAVSPESVADWCRSQLDQGIFKFRCCALVDGNKRCNKEWSYPEVRRLADLSVEEMQHFEETIARLAAEQYCDGKQCPQCKTHVERKDLSNLCVRCTICTADKKKTYQFCWQCLREWKGPGPRSDRCDNNGCTNQDLQLVRTCVDVNLHDVRGVDACPSIRLCPTCGLKIEHNRSGCKNVICPRCRVEFCFVCLKLTPVCLKSSTYFIPCIGGVAPRQTTVPVWNRQRRQ</sequence>
<proteinExistence type="predicted"/>
<dbReference type="Proteomes" id="UP000515145">
    <property type="component" value="Chromosome 18"/>
</dbReference>
<evidence type="ECO:0000256" key="6">
    <source>
        <dbReference type="ARBA" id="ARBA00022833"/>
    </source>
</evidence>
<evidence type="ECO:0000313" key="8">
    <source>
        <dbReference type="Proteomes" id="UP000515145"/>
    </source>
</evidence>
<evidence type="ECO:0000256" key="4">
    <source>
        <dbReference type="ARBA" id="ARBA00022771"/>
    </source>
</evidence>
<evidence type="ECO:0000313" key="9">
    <source>
        <dbReference type="RefSeq" id="XP_028285444.1"/>
    </source>
</evidence>
<gene>
    <name evidence="9 10" type="primary">LOC114451098</name>
</gene>
<keyword evidence="5" id="KW-0833">Ubl conjugation pathway</keyword>
<evidence type="ECO:0000256" key="2">
    <source>
        <dbReference type="ARBA" id="ARBA00022723"/>
    </source>
</evidence>
<dbReference type="RefSeq" id="XP_028285445.1">
    <property type="nucleotide sequence ID" value="XM_028429644.1"/>
</dbReference>
<organism evidence="8 10">
    <name type="scientific">Parambassis ranga</name>
    <name type="common">Indian glassy fish</name>
    <dbReference type="NCBI Taxonomy" id="210632"/>
    <lineage>
        <taxon>Eukaryota</taxon>
        <taxon>Metazoa</taxon>
        <taxon>Chordata</taxon>
        <taxon>Craniata</taxon>
        <taxon>Vertebrata</taxon>
        <taxon>Euteleostomi</taxon>
        <taxon>Actinopterygii</taxon>
        <taxon>Neopterygii</taxon>
        <taxon>Teleostei</taxon>
        <taxon>Neoteleostei</taxon>
        <taxon>Acanthomorphata</taxon>
        <taxon>Ovalentaria</taxon>
        <taxon>Ambassidae</taxon>
        <taxon>Parambassis</taxon>
    </lineage>
</organism>
<keyword evidence="4" id="KW-0863">Zinc-finger</keyword>
<dbReference type="Gene3D" id="1.20.120.1750">
    <property type="match status" value="1"/>
</dbReference>
<dbReference type="InterPro" id="IPR044066">
    <property type="entry name" value="TRIAD_supradom"/>
</dbReference>
<feature type="domain" description="RING-type" evidence="7">
    <location>
        <begin position="21"/>
        <end position="258"/>
    </location>
</feature>
<evidence type="ECO:0000256" key="1">
    <source>
        <dbReference type="ARBA" id="ARBA00022679"/>
    </source>
</evidence>
<dbReference type="AlphaFoldDB" id="A0A6P7K7R1"/>
<accession>A0A6P7K7R1</accession>
<evidence type="ECO:0000256" key="3">
    <source>
        <dbReference type="ARBA" id="ARBA00022737"/>
    </source>
</evidence>
<dbReference type="SUPFAM" id="SSF57850">
    <property type="entry name" value="RING/U-box"/>
    <property type="match status" value="2"/>
</dbReference>
<name>A0A6P7K7R1_9TELE</name>
<dbReference type="GO" id="GO:0008270">
    <property type="term" value="F:zinc ion binding"/>
    <property type="evidence" value="ECO:0007669"/>
    <property type="project" value="UniProtKB-KW"/>
</dbReference>
<dbReference type="CDD" id="cd20336">
    <property type="entry name" value="Rcat_RBR"/>
    <property type="match status" value="1"/>
</dbReference>
<keyword evidence="1" id="KW-0808">Transferase</keyword>
<evidence type="ECO:0000259" key="7">
    <source>
        <dbReference type="PROSITE" id="PS51873"/>
    </source>
</evidence>
<keyword evidence="8" id="KW-1185">Reference proteome</keyword>
<reference evidence="9 10" key="1">
    <citation type="submission" date="2025-04" db="UniProtKB">
        <authorList>
            <consortium name="RefSeq"/>
        </authorList>
    </citation>
    <scope>IDENTIFICATION</scope>
</reference>
<keyword evidence="6" id="KW-0862">Zinc</keyword>
<keyword evidence="3" id="KW-0677">Repeat</keyword>
<evidence type="ECO:0000313" key="10">
    <source>
        <dbReference type="RefSeq" id="XP_028285445.1"/>
    </source>
</evidence>
<dbReference type="FunFam" id="1.20.120.1750:FF:000040">
    <property type="entry name" value="RBR-type E3 ubiquitin transferase"/>
    <property type="match status" value="1"/>
</dbReference>
<dbReference type="Pfam" id="PF22191">
    <property type="entry name" value="IBR_1"/>
    <property type="match status" value="1"/>
</dbReference>
<dbReference type="GO" id="GO:0016740">
    <property type="term" value="F:transferase activity"/>
    <property type="evidence" value="ECO:0007669"/>
    <property type="project" value="UniProtKB-KW"/>
</dbReference>
<keyword evidence="2" id="KW-0479">Metal-binding</keyword>
<evidence type="ECO:0000256" key="5">
    <source>
        <dbReference type="ARBA" id="ARBA00022786"/>
    </source>
</evidence>
<dbReference type="PROSITE" id="PS51873">
    <property type="entry name" value="TRIAD"/>
    <property type="match status" value="1"/>
</dbReference>
<dbReference type="GeneID" id="114451098"/>
<dbReference type="RefSeq" id="XP_028285444.1">
    <property type="nucleotide sequence ID" value="XM_028429643.1"/>
</dbReference>
<dbReference type="OrthoDB" id="419317at2759"/>
<protein>
    <submittedName>
        <fullName evidence="9 10">Uncharacterized protein LOC114451098</fullName>
    </submittedName>
</protein>